<dbReference type="EMBL" id="OU015569">
    <property type="protein sequence ID" value="CAG5094347.1"/>
    <property type="molecule type" value="Genomic_DNA"/>
</dbReference>
<feature type="compositionally biased region" description="Low complexity" evidence="1">
    <location>
        <begin position="120"/>
        <end position="134"/>
    </location>
</feature>
<keyword evidence="3" id="KW-1185">Reference proteome</keyword>
<feature type="region of interest" description="Disordered" evidence="1">
    <location>
        <begin position="540"/>
        <end position="565"/>
    </location>
</feature>
<evidence type="ECO:0000313" key="2">
    <source>
        <dbReference type="EMBL" id="CAG5094347.1"/>
    </source>
</evidence>
<organism evidence="2 3">
    <name type="scientific">Oikopleura dioica</name>
    <name type="common">Tunicate</name>
    <dbReference type="NCBI Taxonomy" id="34765"/>
    <lineage>
        <taxon>Eukaryota</taxon>
        <taxon>Metazoa</taxon>
        <taxon>Chordata</taxon>
        <taxon>Tunicata</taxon>
        <taxon>Appendicularia</taxon>
        <taxon>Copelata</taxon>
        <taxon>Oikopleuridae</taxon>
        <taxon>Oikopleura</taxon>
    </lineage>
</organism>
<proteinExistence type="predicted"/>
<sequence length="565" mass="64298">MEYEQATTSQEQEEPVYAELKTVVLEEVPDDATLQAGTSGAIDGHFVENAGLAQDVQFQVGEDIPGFYDGPWTPGQDMVPEFPEYPEQPEQPAEQAPQFPQYPEQAPPEQAPQHPRYPVQPEQPAEQAPQYPQYPEQPPPQPEGIRPQQQHLNVPSSISMGPQYPQAPQYPQYPQQHPEQVLSPEEIQHERDHLNGQIQYVRGAVAEAIKKQPSLSGMYQHIHCLAIAECFTKEFAEIYTNIYVHFMVEHNLSRQPTEELNKMGSQIALNYVINYSCVFSKPYQNYPPPHHHQFHHHLQHQQHHQQLIQNTPGPSRMMHWPTRQPIVQDLKWNRQLQRMQPQSQPSTSGYSNQGNYSGPPRKILKTEQVAQQEDDEEEMAILEEVPTPPIHTLPRDDAKFGKWPFEQPNAYGYINDPKKPHDLFSVFEPHLIHKDFQHMERMKAAKEEQAKSAQDDQPGPSGLQNIKTERAAEDAIPAPGHGYTCLPVQCDVIKPKCIKLLDGTTYVNGVEVDKNSIVQKQTYKKLPSFVPSVTRSQVAAGEQMAAEGEESPFDPKPYWNTDAAF</sequence>
<feature type="compositionally biased region" description="Low complexity" evidence="1">
    <location>
        <begin position="162"/>
        <end position="178"/>
    </location>
</feature>
<evidence type="ECO:0000256" key="1">
    <source>
        <dbReference type="SAM" id="MobiDB-lite"/>
    </source>
</evidence>
<feature type="region of interest" description="Disordered" evidence="1">
    <location>
        <begin position="336"/>
        <end position="361"/>
    </location>
</feature>
<protein>
    <submittedName>
        <fullName evidence="2">Oidioi.mRNA.OKI2018_I69.XSR.g13473.t1.cds</fullName>
    </submittedName>
</protein>
<name>A0ABN7S7H0_OIKDI</name>
<feature type="compositionally biased region" description="Basic and acidic residues" evidence="1">
    <location>
        <begin position="443"/>
        <end position="454"/>
    </location>
</feature>
<reference evidence="2 3" key="1">
    <citation type="submission" date="2021-04" db="EMBL/GenBank/DDBJ databases">
        <authorList>
            <person name="Bliznina A."/>
        </authorList>
    </citation>
    <scope>NUCLEOTIDE SEQUENCE [LARGE SCALE GENOMIC DNA]</scope>
</reference>
<feature type="region of interest" description="Disordered" evidence="1">
    <location>
        <begin position="443"/>
        <end position="464"/>
    </location>
</feature>
<feature type="compositionally biased region" description="Low complexity" evidence="1">
    <location>
        <begin position="88"/>
        <end position="104"/>
    </location>
</feature>
<feature type="region of interest" description="Disordered" evidence="1">
    <location>
        <begin position="64"/>
        <end position="180"/>
    </location>
</feature>
<accession>A0ABN7S7H0</accession>
<feature type="compositionally biased region" description="Polar residues" evidence="1">
    <location>
        <begin position="336"/>
        <end position="356"/>
    </location>
</feature>
<gene>
    <name evidence="2" type="ORF">OKIOD_LOCUS5031</name>
</gene>
<feature type="compositionally biased region" description="Polar residues" evidence="1">
    <location>
        <begin position="151"/>
        <end position="160"/>
    </location>
</feature>
<evidence type="ECO:0000313" key="3">
    <source>
        <dbReference type="Proteomes" id="UP001158576"/>
    </source>
</evidence>
<dbReference type="Proteomes" id="UP001158576">
    <property type="component" value="Chromosome XSR"/>
</dbReference>